<accession>A0ABU1X2I1</accession>
<evidence type="ECO:0000256" key="1">
    <source>
        <dbReference type="ARBA" id="ARBA00022478"/>
    </source>
</evidence>
<dbReference type="Gene3D" id="3.90.580.10">
    <property type="entry name" value="Zinc finger, CHC2-type domain"/>
    <property type="match status" value="1"/>
</dbReference>
<dbReference type="Pfam" id="PF01807">
    <property type="entry name" value="Zn_ribbon_DnaG"/>
    <property type="match status" value="1"/>
</dbReference>
<dbReference type="PANTHER" id="PTHR30313:SF2">
    <property type="entry name" value="DNA PRIMASE"/>
    <property type="match status" value="1"/>
</dbReference>
<keyword evidence="8" id="KW-0862">Zinc</keyword>
<dbReference type="InterPro" id="IPR034154">
    <property type="entry name" value="TOPRIM_DnaG/twinkle"/>
</dbReference>
<keyword evidence="3 11" id="KW-0808">Transferase</keyword>
<dbReference type="SUPFAM" id="SSF57783">
    <property type="entry name" value="Zinc beta-ribbon"/>
    <property type="match status" value="1"/>
</dbReference>
<dbReference type="Proteomes" id="UP001267638">
    <property type="component" value="Unassembled WGS sequence"/>
</dbReference>
<dbReference type="InterPro" id="IPR036977">
    <property type="entry name" value="DNA_primase_Znf_CHC2"/>
</dbReference>
<evidence type="ECO:0000259" key="10">
    <source>
        <dbReference type="SMART" id="SM00400"/>
    </source>
</evidence>
<keyword evidence="9" id="KW-0804">Transcription</keyword>
<dbReference type="SMART" id="SM00400">
    <property type="entry name" value="ZnF_CHCC"/>
    <property type="match status" value="1"/>
</dbReference>
<organism evidence="11 12">
    <name type="scientific">Sphingobium xenophagum</name>
    <dbReference type="NCBI Taxonomy" id="121428"/>
    <lineage>
        <taxon>Bacteria</taxon>
        <taxon>Pseudomonadati</taxon>
        <taxon>Pseudomonadota</taxon>
        <taxon>Alphaproteobacteria</taxon>
        <taxon>Sphingomonadales</taxon>
        <taxon>Sphingomonadaceae</taxon>
        <taxon>Sphingobium</taxon>
    </lineage>
</organism>
<dbReference type="InterPro" id="IPR050219">
    <property type="entry name" value="DnaG_primase"/>
</dbReference>
<dbReference type="EC" id="2.7.7.-" evidence="11"/>
<evidence type="ECO:0000256" key="4">
    <source>
        <dbReference type="ARBA" id="ARBA00022695"/>
    </source>
</evidence>
<keyword evidence="5" id="KW-0235">DNA replication</keyword>
<keyword evidence="6" id="KW-0479">Metal-binding</keyword>
<evidence type="ECO:0000256" key="9">
    <source>
        <dbReference type="ARBA" id="ARBA00023163"/>
    </source>
</evidence>
<proteinExistence type="predicted"/>
<dbReference type="EMBL" id="JAVDWV010000009">
    <property type="protein sequence ID" value="MDR7155371.1"/>
    <property type="molecule type" value="Genomic_DNA"/>
</dbReference>
<keyword evidence="7" id="KW-0863">Zinc-finger</keyword>
<dbReference type="CDD" id="cd01029">
    <property type="entry name" value="TOPRIM_primases"/>
    <property type="match status" value="1"/>
</dbReference>
<keyword evidence="4 11" id="KW-0548">Nucleotidyltransferase</keyword>
<evidence type="ECO:0000313" key="11">
    <source>
        <dbReference type="EMBL" id="MDR7155371.1"/>
    </source>
</evidence>
<feature type="domain" description="Zinc finger CHC2-type" evidence="10">
    <location>
        <begin position="35"/>
        <end position="88"/>
    </location>
</feature>
<evidence type="ECO:0000256" key="7">
    <source>
        <dbReference type="ARBA" id="ARBA00022771"/>
    </source>
</evidence>
<keyword evidence="1" id="KW-0240">DNA-directed RNA polymerase</keyword>
<dbReference type="RefSeq" id="WP_310224606.1">
    <property type="nucleotide sequence ID" value="NZ_JAVDWV010000009.1"/>
</dbReference>
<keyword evidence="12" id="KW-1185">Reference proteome</keyword>
<reference evidence="11 12" key="1">
    <citation type="submission" date="2023-07" db="EMBL/GenBank/DDBJ databases">
        <title>Sorghum-associated microbial communities from plants grown in Nebraska, USA.</title>
        <authorList>
            <person name="Schachtman D."/>
        </authorList>
    </citation>
    <scope>NUCLEOTIDE SEQUENCE [LARGE SCALE GENOMIC DNA]</scope>
    <source>
        <strain evidence="11 12">4256</strain>
    </source>
</reference>
<evidence type="ECO:0000256" key="6">
    <source>
        <dbReference type="ARBA" id="ARBA00022723"/>
    </source>
</evidence>
<evidence type="ECO:0000256" key="5">
    <source>
        <dbReference type="ARBA" id="ARBA00022705"/>
    </source>
</evidence>
<dbReference type="PANTHER" id="PTHR30313">
    <property type="entry name" value="DNA PRIMASE"/>
    <property type="match status" value="1"/>
</dbReference>
<dbReference type="InterPro" id="IPR055570">
    <property type="entry name" value="DUF7146"/>
</dbReference>
<protein>
    <submittedName>
        <fullName evidence="11">DNA primase</fullName>
        <ecNumber evidence="11">2.7.7.-</ecNumber>
    </submittedName>
</protein>
<evidence type="ECO:0000313" key="12">
    <source>
        <dbReference type="Proteomes" id="UP001267638"/>
    </source>
</evidence>
<dbReference type="InterPro" id="IPR006171">
    <property type="entry name" value="TOPRIM_dom"/>
</dbReference>
<evidence type="ECO:0000256" key="2">
    <source>
        <dbReference type="ARBA" id="ARBA00022515"/>
    </source>
</evidence>
<evidence type="ECO:0000256" key="3">
    <source>
        <dbReference type="ARBA" id="ARBA00022679"/>
    </source>
</evidence>
<dbReference type="Pfam" id="PF23639">
    <property type="entry name" value="DUF7146"/>
    <property type="match status" value="1"/>
</dbReference>
<evidence type="ECO:0000256" key="8">
    <source>
        <dbReference type="ARBA" id="ARBA00022833"/>
    </source>
</evidence>
<dbReference type="GO" id="GO:0016779">
    <property type="term" value="F:nucleotidyltransferase activity"/>
    <property type="evidence" value="ECO:0007669"/>
    <property type="project" value="UniProtKB-KW"/>
</dbReference>
<sequence>MAARASIDFDRLRSDNPLSAVIGAVVKLCRSGNLLQGCCPFHEDRSPSFVVYPDQRYHCFGCNAGGDVVDFVMALHGVGYREALALLEGGRLPTAPARQFTSKDRTNSDRTAEAAALWSAASPIGGTPAEVYLRRRAIMIPLPDSLRFARLRFMGGHRPCLVALVQAANGDPQAVHRIFLDESGAKADLPGGKVKFSLGPLGGGAIRLSPVAREMGLCASVEDGLSLIALTALPVWAVTGDTMLDRFDLPPSVRSVVVGHDADRSGIEAANRAAQRHAEQGLRVRILPPAKRAKDFNQELQEARL</sequence>
<dbReference type="Gene3D" id="3.40.1360.10">
    <property type="match status" value="1"/>
</dbReference>
<name>A0ABU1X2I1_SPHXE</name>
<gene>
    <name evidence="11" type="ORF">J2W40_002198</name>
</gene>
<dbReference type="InterPro" id="IPR002694">
    <property type="entry name" value="Znf_CHC2"/>
</dbReference>
<keyword evidence="2" id="KW-0639">Primosome</keyword>
<dbReference type="Pfam" id="PF13362">
    <property type="entry name" value="Toprim_3"/>
    <property type="match status" value="1"/>
</dbReference>
<comment type="caution">
    <text evidence="11">The sequence shown here is derived from an EMBL/GenBank/DDBJ whole genome shotgun (WGS) entry which is preliminary data.</text>
</comment>